<keyword evidence="1" id="KW-1185">Reference proteome</keyword>
<dbReference type="WBParaSite" id="nRc.2.0.1.t22743-RA">
    <property type="protein sequence ID" value="nRc.2.0.1.t22743-RA"/>
    <property type="gene ID" value="nRc.2.0.1.g22743"/>
</dbReference>
<sequence length="116" mass="13557">MYKAKMGKKQVQGRAKILKTVQVWRQIFKKIIILRIRNVEQCQLFALKNGDFLNGNYQKMYFLPQKMQKLVFDVNFQSARGQKTQQKSQKFSAFCPKTSKTNGPAAREPKFAAFFL</sequence>
<dbReference type="AlphaFoldDB" id="A0A915J8E4"/>
<accession>A0A915J8E4</accession>
<name>A0A915J8E4_ROMCU</name>
<organism evidence="1 2">
    <name type="scientific">Romanomermis culicivorax</name>
    <name type="common">Nematode worm</name>
    <dbReference type="NCBI Taxonomy" id="13658"/>
    <lineage>
        <taxon>Eukaryota</taxon>
        <taxon>Metazoa</taxon>
        <taxon>Ecdysozoa</taxon>
        <taxon>Nematoda</taxon>
        <taxon>Enoplea</taxon>
        <taxon>Dorylaimia</taxon>
        <taxon>Mermithida</taxon>
        <taxon>Mermithoidea</taxon>
        <taxon>Mermithidae</taxon>
        <taxon>Romanomermis</taxon>
    </lineage>
</organism>
<reference evidence="2" key="1">
    <citation type="submission" date="2022-11" db="UniProtKB">
        <authorList>
            <consortium name="WormBaseParasite"/>
        </authorList>
    </citation>
    <scope>IDENTIFICATION</scope>
</reference>
<evidence type="ECO:0000313" key="2">
    <source>
        <dbReference type="WBParaSite" id="nRc.2.0.1.t22743-RA"/>
    </source>
</evidence>
<evidence type="ECO:0000313" key="1">
    <source>
        <dbReference type="Proteomes" id="UP000887565"/>
    </source>
</evidence>
<protein>
    <submittedName>
        <fullName evidence="2">Uncharacterized protein</fullName>
    </submittedName>
</protein>
<proteinExistence type="predicted"/>
<dbReference type="Proteomes" id="UP000887565">
    <property type="component" value="Unplaced"/>
</dbReference>